<proteinExistence type="predicted"/>
<dbReference type="EMBL" id="FNGA01000004">
    <property type="protein sequence ID" value="SDL40625.1"/>
    <property type="molecule type" value="Genomic_DNA"/>
</dbReference>
<dbReference type="SUPFAM" id="SSF48371">
    <property type="entry name" value="ARM repeat"/>
    <property type="match status" value="2"/>
</dbReference>
<dbReference type="InterPro" id="IPR004155">
    <property type="entry name" value="PBS_lyase_HEAT"/>
</dbReference>
<dbReference type="AlphaFoldDB" id="A0A1G9JTT3"/>
<reference evidence="2" key="1">
    <citation type="submission" date="2016-10" db="EMBL/GenBank/DDBJ databases">
        <authorList>
            <person name="Varghese N."/>
            <person name="Submissions S."/>
        </authorList>
    </citation>
    <scope>NUCLEOTIDE SEQUENCE [LARGE SCALE GENOMIC DNA]</scope>
    <source>
        <strain evidence="2">DSM 16995</strain>
    </source>
</reference>
<dbReference type="STRING" id="246191.SAMN05660337_2941"/>
<dbReference type="InterPro" id="IPR016024">
    <property type="entry name" value="ARM-type_fold"/>
</dbReference>
<protein>
    <submittedName>
        <fullName evidence="1">HEAT repeat</fullName>
    </submittedName>
</protein>
<gene>
    <name evidence="1" type="ORF">SAMN05660337_2941</name>
</gene>
<dbReference type="RefSeq" id="WP_092162406.1">
    <property type="nucleotide sequence ID" value="NZ_FNGA01000004.1"/>
</dbReference>
<sequence length="642" mass="69907">MTDCAKVIEDLKNEDNEIVREAAFQAGEFGCEEAVPLLAELLKTSHLGLQEAADHALRHIGGKKTVQAVVPLLRSDDAPVRNLSMDILREVGAQDFPSLVALVHDDDPDIRIFATDILGSSDSFMAVEPLCDALLKDPEVNVRYQAAVSLGDLENPAAAKCLNKAMLDDEWVQYAVIEALAKIKHSSSVDALVKALNTSSDLVASMIIDALGEVGNIKAVTMLLRHLDTSPTALRNKIVKAIVGILGGKSLKLLSATEREKLREYMLIALKDEDEEIQDAAITGLSFVGGEKATDEVLKLASELDPDRDRDRLSEIIENLSNLTMNPALVNAVNNGNFKKAAIAIDVLSRLEGREVAQVLMDAFEGKERDLKRGILDALVKTAGEEAKDFFVGVLENEQDGTMLKAAIYFLGQKLGVKDESDKIFALLSHSYDDVKEAALDACVSIGGDDINQKFIDLFNSEEPIERLMSVYAMGKLDAAGNLELIQQALEDELPDIRKIALEALTDCAAGMDNLSLVVSRLNDENRDVRLTVIELMGKCYQPEVIPYIVQALQDDDDWVQIRAAEALGNHREQDALPHLIPKLDSPNKLVVLKVIEALGAIGGTLAFQALLEASNAGGDPEIMQAAEEAIFKIQEKQGDRN</sequence>
<keyword evidence="2" id="KW-1185">Reference proteome</keyword>
<dbReference type="GO" id="GO:0016491">
    <property type="term" value="F:oxidoreductase activity"/>
    <property type="evidence" value="ECO:0007669"/>
    <property type="project" value="TreeGrafter"/>
</dbReference>
<name>A0A1G9JTT3_9BACT</name>
<evidence type="ECO:0000313" key="2">
    <source>
        <dbReference type="Proteomes" id="UP000199053"/>
    </source>
</evidence>
<dbReference type="Proteomes" id="UP000199053">
    <property type="component" value="Unassembled WGS sequence"/>
</dbReference>
<dbReference type="Pfam" id="PF13646">
    <property type="entry name" value="HEAT_2"/>
    <property type="match status" value="3"/>
</dbReference>
<dbReference type="OrthoDB" id="3661251at2"/>
<dbReference type="InterPro" id="IPR011989">
    <property type="entry name" value="ARM-like"/>
</dbReference>
<evidence type="ECO:0000313" key="1">
    <source>
        <dbReference type="EMBL" id="SDL40625.1"/>
    </source>
</evidence>
<accession>A0A1G9JTT3</accession>
<dbReference type="SMART" id="SM00567">
    <property type="entry name" value="EZ_HEAT"/>
    <property type="match status" value="11"/>
</dbReference>
<dbReference type="PANTHER" id="PTHR12697:SF5">
    <property type="entry name" value="DEOXYHYPUSINE HYDROXYLASE"/>
    <property type="match status" value="1"/>
</dbReference>
<dbReference type="PANTHER" id="PTHR12697">
    <property type="entry name" value="PBS LYASE HEAT-LIKE PROTEIN"/>
    <property type="match status" value="1"/>
</dbReference>
<organism evidence="1 2">
    <name type="scientific">Maridesulfovibrio ferrireducens</name>
    <dbReference type="NCBI Taxonomy" id="246191"/>
    <lineage>
        <taxon>Bacteria</taxon>
        <taxon>Pseudomonadati</taxon>
        <taxon>Thermodesulfobacteriota</taxon>
        <taxon>Desulfovibrionia</taxon>
        <taxon>Desulfovibrionales</taxon>
        <taxon>Desulfovibrionaceae</taxon>
        <taxon>Maridesulfovibrio</taxon>
    </lineage>
</organism>
<dbReference type="Gene3D" id="1.25.10.10">
    <property type="entry name" value="Leucine-rich Repeat Variant"/>
    <property type="match status" value="4"/>
</dbReference>